<dbReference type="PATRIC" id="fig|1300343.5.peg.2529"/>
<dbReference type="Gene3D" id="3.30.1330.60">
    <property type="entry name" value="OmpA-like domain"/>
    <property type="match status" value="1"/>
</dbReference>
<dbReference type="PANTHER" id="PTHR30329">
    <property type="entry name" value="STATOR ELEMENT OF FLAGELLAR MOTOR COMPLEX"/>
    <property type="match status" value="1"/>
</dbReference>
<dbReference type="InterPro" id="IPR036737">
    <property type="entry name" value="OmpA-like_sf"/>
</dbReference>
<dbReference type="InterPro" id="IPR006665">
    <property type="entry name" value="OmpA-like"/>
</dbReference>
<dbReference type="RefSeq" id="WP_035324496.1">
    <property type="nucleotide sequence ID" value="NZ_CP015125.1"/>
</dbReference>
<comment type="caution">
    <text evidence="7">The sequence shown here is derived from an EMBL/GenBank/DDBJ whole genome shotgun (WGS) entry which is preliminary data.</text>
</comment>
<accession>A0A0A2GSF1</accession>
<evidence type="ECO:0000256" key="5">
    <source>
        <dbReference type="SAM" id="SignalP"/>
    </source>
</evidence>
<dbReference type="PRINTS" id="PR01021">
    <property type="entry name" value="OMPADOMAIN"/>
</dbReference>
<evidence type="ECO:0000256" key="2">
    <source>
        <dbReference type="ARBA" id="ARBA00023136"/>
    </source>
</evidence>
<keyword evidence="8" id="KW-1185">Reference proteome</keyword>
<dbReference type="Proteomes" id="UP000030140">
    <property type="component" value="Unassembled WGS sequence"/>
</dbReference>
<comment type="subcellular location">
    <subcellularLocation>
        <location evidence="1">Cell outer membrane</location>
    </subcellularLocation>
</comment>
<dbReference type="InterPro" id="IPR006664">
    <property type="entry name" value="OMP_bac"/>
</dbReference>
<protein>
    <recommendedName>
        <fullName evidence="6">OmpA-like domain-containing protein</fullName>
    </recommendedName>
</protein>
<evidence type="ECO:0000313" key="7">
    <source>
        <dbReference type="EMBL" id="KGO05418.1"/>
    </source>
</evidence>
<keyword evidence="5" id="KW-0732">Signal</keyword>
<sequence>MKNIYLLLAILCLSKTVIAQSKKGDRFFKRGDYIGAAHYYEQALRDNNSKENLRNVIDAYYLGQDYKNAVLYLNQLVNERFNDQDRTFDNEFNFKMYHALTVTGEGAEALNYLEAYYKNKGEDFDKTKALETVKALTSSNPKFDATKSNISSEADDFGPVRVGDSVFFTSDRLNDEVFRTLFAKRFKSTQRPFLDIYGVRVNDKNELAGEAVRLGQGVNSSLHDGNISFNAAGDEMYISRSAYEKSDSKRIFDEEGTNRVHLYKSVRIDEVWREAERLPFVKEQFSYMHPTLTKDGKRLYFASDMDGGLGGYDIYYVTVHLDGSYSTPVNLGPTINTAHREQFPYVSDSGDLYFATDGRLGLGLLDIFVAPLTVKGFTEPINLGAPVNSPYDDFSLTYYSQNEGLFATNRSGKDDDIYSFVQTSKLITRKFNSQFEIRDAVTNELISDATIKIIGYQGKEIYSETQAAKGTFTVPLTVDDYTFIGSGDNHEQGSLDFQIRGVQEAPYVIKVNRIFTESELTMMKQKNLAKDLKDKDPSRFELLTDTQSPQVVEKEGKLFIDVAPIYFDFDLYSIREDSQVVLDELAAKLIKYKRIKMKIQSHTDSRGSEAYNVPLSQNRAKATFDYLVEKGIDPTRIQYQGYGNSQPVVDCPAGQCTEEEHQLNRRSEFEITGY</sequence>
<dbReference type="KEGG" id="ddo:I597_2503"/>
<dbReference type="EMBL" id="JSAQ01000001">
    <property type="protein sequence ID" value="KGO05418.1"/>
    <property type="molecule type" value="Genomic_DNA"/>
</dbReference>
<dbReference type="InterPro" id="IPR011659">
    <property type="entry name" value="WD40"/>
</dbReference>
<dbReference type="InterPro" id="IPR011990">
    <property type="entry name" value="TPR-like_helical_dom_sf"/>
</dbReference>
<dbReference type="Pfam" id="PF00691">
    <property type="entry name" value="OmpA"/>
    <property type="match status" value="1"/>
</dbReference>
<evidence type="ECO:0000256" key="4">
    <source>
        <dbReference type="PROSITE-ProRule" id="PRU00473"/>
    </source>
</evidence>
<name>A0A0A2GSF1_9FLAO</name>
<dbReference type="SUPFAM" id="SSF48452">
    <property type="entry name" value="TPR-like"/>
    <property type="match status" value="1"/>
</dbReference>
<dbReference type="OrthoDB" id="9809364at2"/>
<keyword evidence="2 4" id="KW-0472">Membrane</keyword>
<dbReference type="Pfam" id="PF07676">
    <property type="entry name" value="PD40"/>
    <property type="match status" value="1"/>
</dbReference>
<dbReference type="InterPro" id="IPR050330">
    <property type="entry name" value="Bact_OuterMem_StrucFunc"/>
</dbReference>
<feature type="signal peptide" evidence="5">
    <location>
        <begin position="1"/>
        <end position="19"/>
    </location>
</feature>
<feature type="chain" id="PRO_5001999120" description="OmpA-like domain-containing protein" evidence="5">
    <location>
        <begin position="20"/>
        <end position="674"/>
    </location>
</feature>
<dbReference type="SUPFAM" id="SSF82171">
    <property type="entry name" value="DPP6 N-terminal domain-like"/>
    <property type="match status" value="1"/>
</dbReference>
<dbReference type="CDD" id="cd07185">
    <property type="entry name" value="OmpA_C-like"/>
    <property type="match status" value="1"/>
</dbReference>
<gene>
    <name evidence="7" type="ORF">NV36_00195</name>
</gene>
<feature type="domain" description="OmpA-like" evidence="6">
    <location>
        <begin position="555"/>
        <end position="674"/>
    </location>
</feature>
<dbReference type="GO" id="GO:0009279">
    <property type="term" value="C:cell outer membrane"/>
    <property type="evidence" value="ECO:0007669"/>
    <property type="project" value="UniProtKB-SubCell"/>
</dbReference>
<proteinExistence type="predicted"/>
<dbReference type="AlphaFoldDB" id="A0A0A2GSF1"/>
<dbReference type="Gene3D" id="1.25.40.10">
    <property type="entry name" value="Tetratricopeptide repeat domain"/>
    <property type="match status" value="1"/>
</dbReference>
<dbReference type="SUPFAM" id="SSF103088">
    <property type="entry name" value="OmpA-like"/>
    <property type="match status" value="1"/>
</dbReference>
<organism evidence="7 8">
    <name type="scientific">Dokdonia donghaensis DSW-1</name>
    <dbReference type="NCBI Taxonomy" id="1300343"/>
    <lineage>
        <taxon>Bacteria</taxon>
        <taxon>Pseudomonadati</taxon>
        <taxon>Bacteroidota</taxon>
        <taxon>Flavobacteriia</taxon>
        <taxon>Flavobacteriales</taxon>
        <taxon>Flavobacteriaceae</taxon>
        <taxon>Dokdonia</taxon>
    </lineage>
</organism>
<keyword evidence="3" id="KW-0998">Cell outer membrane</keyword>
<dbReference type="PROSITE" id="PS51123">
    <property type="entry name" value="OMPA_2"/>
    <property type="match status" value="1"/>
</dbReference>
<evidence type="ECO:0000256" key="3">
    <source>
        <dbReference type="ARBA" id="ARBA00023237"/>
    </source>
</evidence>
<evidence type="ECO:0000259" key="6">
    <source>
        <dbReference type="PROSITE" id="PS51123"/>
    </source>
</evidence>
<dbReference type="PANTHER" id="PTHR30329:SF21">
    <property type="entry name" value="LIPOPROTEIN YIAD-RELATED"/>
    <property type="match status" value="1"/>
</dbReference>
<evidence type="ECO:0000256" key="1">
    <source>
        <dbReference type="ARBA" id="ARBA00004442"/>
    </source>
</evidence>
<reference evidence="7 8" key="1">
    <citation type="submission" date="2014-10" db="EMBL/GenBank/DDBJ databases">
        <title>Draft genome sequence of the proteorhodopsin-containing marine bacterium Dokdonia donghaensis.</title>
        <authorList>
            <person name="Gomez-Consarnau L."/>
            <person name="Gonzalez J.M."/>
            <person name="Riedel T."/>
            <person name="Jaenicke S."/>
            <person name="Wagner-Doebler I."/>
            <person name="Fuhrman J.A."/>
        </authorList>
    </citation>
    <scope>NUCLEOTIDE SEQUENCE [LARGE SCALE GENOMIC DNA]</scope>
    <source>
        <strain evidence="7 8">DSW-1</strain>
    </source>
</reference>
<evidence type="ECO:0000313" key="8">
    <source>
        <dbReference type="Proteomes" id="UP000030140"/>
    </source>
</evidence>